<protein>
    <submittedName>
        <fullName evidence="1">Uncharacterized protein</fullName>
    </submittedName>
</protein>
<dbReference type="Proteomes" id="UP001283361">
    <property type="component" value="Unassembled WGS sequence"/>
</dbReference>
<dbReference type="AlphaFoldDB" id="A0AAE1AFI7"/>
<keyword evidence="2" id="KW-1185">Reference proteome</keyword>
<name>A0AAE1AFI7_9GAST</name>
<evidence type="ECO:0000313" key="1">
    <source>
        <dbReference type="EMBL" id="KAK3786580.1"/>
    </source>
</evidence>
<reference evidence="1" key="1">
    <citation type="journal article" date="2023" name="G3 (Bethesda)">
        <title>A reference genome for the long-term kleptoplast-retaining sea slug Elysia crispata morphotype clarki.</title>
        <authorList>
            <person name="Eastman K.E."/>
            <person name="Pendleton A.L."/>
            <person name="Shaikh M.A."/>
            <person name="Suttiyut T."/>
            <person name="Ogas R."/>
            <person name="Tomko P."/>
            <person name="Gavelis G."/>
            <person name="Widhalm J.R."/>
            <person name="Wisecaver J.H."/>
        </authorList>
    </citation>
    <scope>NUCLEOTIDE SEQUENCE</scope>
    <source>
        <strain evidence="1">ECLA1</strain>
    </source>
</reference>
<dbReference type="EMBL" id="JAWDGP010001955">
    <property type="protein sequence ID" value="KAK3786580.1"/>
    <property type="molecule type" value="Genomic_DNA"/>
</dbReference>
<gene>
    <name evidence="1" type="ORF">RRG08_036685</name>
</gene>
<evidence type="ECO:0000313" key="2">
    <source>
        <dbReference type="Proteomes" id="UP001283361"/>
    </source>
</evidence>
<organism evidence="1 2">
    <name type="scientific">Elysia crispata</name>
    <name type="common">lettuce slug</name>
    <dbReference type="NCBI Taxonomy" id="231223"/>
    <lineage>
        <taxon>Eukaryota</taxon>
        <taxon>Metazoa</taxon>
        <taxon>Spiralia</taxon>
        <taxon>Lophotrochozoa</taxon>
        <taxon>Mollusca</taxon>
        <taxon>Gastropoda</taxon>
        <taxon>Heterobranchia</taxon>
        <taxon>Euthyneura</taxon>
        <taxon>Panpulmonata</taxon>
        <taxon>Sacoglossa</taxon>
        <taxon>Placobranchoidea</taxon>
        <taxon>Plakobranchidae</taxon>
        <taxon>Elysia</taxon>
    </lineage>
</organism>
<comment type="caution">
    <text evidence="1">The sequence shown here is derived from an EMBL/GenBank/DDBJ whole genome shotgun (WGS) entry which is preliminary data.</text>
</comment>
<proteinExistence type="predicted"/>
<accession>A0AAE1AFI7</accession>
<sequence length="187" mass="21524">MDRGSIRHGVLQLALGKNVKTVADFWRSFPKCSYKLNEAMQNLLTGATPGHRVYVFKEVALNRIVKQSRRADIAFYIPTVAIIYVEYKTVESNKALVQSAGKYETQLRETYDNLVANLSYKMSLPSPGPFREVLLKVYTVLLTRRYSNRRITEENVRVHRQLSNTGIREKSNPSFMINLLSDFGRLF</sequence>